<proteinExistence type="predicted"/>
<reference evidence="4" key="1">
    <citation type="submission" date="2022-10" db="EMBL/GenBank/DDBJ databases">
        <title>Hoeflea sp. J2-29, isolated from marine algae.</title>
        <authorList>
            <person name="Kristyanto S."/>
            <person name="Kim J.M."/>
            <person name="Jeon C.O."/>
        </authorList>
    </citation>
    <scope>NUCLEOTIDE SEQUENCE</scope>
    <source>
        <strain evidence="4">J2-29</strain>
    </source>
</reference>
<comment type="caution">
    <text evidence="4">The sequence shown here is derived from an EMBL/GenBank/DDBJ whole genome shotgun (WGS) entry which is preliminary data.</text>
</comment>
<dbReference type="InterPro" id="IPR043128">
    <property type="entry name" value="Rev_trsase/Diguanyl_cyclase"/>
</dbReference>
<protein>
    <recommendedName>
        <fullName evidence="1">diguanylate cyclase</fullName>
        <ecNumber evidence="1">2.7.7.65</ecNumber>
    </recommendedName>
</protein>
<dbReference type="PANTHER" id="PTHR45138:SF9">
    <property type="entry name" value="DIGUANYLATE CYCLASE DGCM-RELATED"/>
    <property type="match status" value="1"/>
</dbReference>
<dbReference type="InterPro" id="IPR029787">
    <property type="entry name" value="Nucleotide_cyclase"/>
</dbReference>
<gene>
    <name evidence="4" type="ORF">OEG82_18590</name>
</gene>
<evidence type="ECO:0000313" key="5">
    <source>
        <dbReference type="Proteomes" id="UP001081283"/>
    </source>
</evidence>
<dbReference type="SUPFAM" id="SSF55073">
    <property type="entry name" value="Nucleotide cyclase"/>
    <property type="match status" value="1"/>
</dbReference>
<comment type="catalytic activity">
    <reaction evidence="2">
        <text>2 GTP = 3',3'-c-di-GMP + 2 diphosphate</text>
        <dbReference type="Rhea" id="RHEA:24898"/>
        <dbReference type="ChEBI" id="CHEBI:33019"/>
        <dbReference type="ChEBI" id="CHEBI:37565"/>
        <dbReference type="ChEBI" id="CHEBI:58805"/>
        <dbReference type="EC" id="2.7.7.65"/>
    </reaction>
</comment>
<evidence type="ECO:0000256" key="1">
    <source>
        <dbReference type="ARBA" id="ARBA00012528"/>
    </source>
</evidence>
<dbReference type="EC" id="2.7.7.65" evidence="1"/>
<dbReference type="SMART" id="SM00065">
    <property type="entry name" value="GAF"/>
    <property type="match status" value="1"/>
</dbReference>
<dbReference type="CDD" id="cd01949">
    <property type="entry name" value="GGDEF"/>
    <property type="match status" value="1"/>
</dbReference>
<dbReference type="Pfam" id="PF01590">
    <property type="entry name" value="GAF"/>
    <property type="match status" value="1"/>
</dbReference>
<dbReference type="PROSITE" id="PS50887">
    <property type="entry name" value="GGDEF"/>
    <property type="match status" value="1"/>
</dbReference>
<dbReference type="SMART" id="SM00267">
    <property type="entry name" value="GGDEF"/>
    <property type="match status" value="1"/>
</dbReference>
<dbReference type="InterPro" id="IPR003018">
    <property type="entry name" value="GAF"/>
</dbReference>
<dbReference type="InterPro" id="IPR000160">
    <property type="entry name" value="GGDEF_dom"/>
</dbReference>
<evidence type="ECO:0000256" key="2">
    <source>
        <dbReference type="ARBA" id="ARBA00034247"/>
    </source>
</evidence>
<evidence type="ECO:0000313" key="4">
    <source>
        <dbReference type="EMBL" id="MCY0096009.1"/>
    </source>
</evidence>
<dbReference type="Gene3D" id="3.30.450.40">
    <property type="match status" value="1"/>
</dbReference>
<dbReference type="InterPro" id="IPR029016">
    <property type="entry name" value="GAF-like_dom_sf"/>
</dbReference>
<keyword evidence="5" id="KW-1185">Reference proteome</keyword>
<sequence length="330" mass="35713">MLPDDAFERITRLARTITGAPIVVVAFADESRQWFKSSQCLGTSQGSANNSFCTHTIRQNAPVIVEDALLDGRFADHPLVTGNSAIRSCVGVPLITREGHTIGALCVMDTAARQLARDQVSLLEDLAGLVVEEVALRATATLDSLTGALSQVAFTEAATRDVARSSRHSNSLCCAIINVDHFMQINDQYGHAAADRVLCNIVAVCKAQLRESDYIGRMAGKEFAIMLPYASYEKAFDTVERLRAAIEGAMIETENGPLRVTVSCGVSLFSHAAPRLEEMLRRADAAMHLAKRRGRNCVVNMGDVTRRAADVAETRPARPAVERLVPAGPH</sequence>
<feature type="domain" description="GGDEF" evidence="3">
    <location>
        <begin position="170"/>
        <end position="303"/>
    </location>
</feature>
<dbReference type="PANTHER" id="PTHR45138">
    <property type="entry name" value="REGULATORY COMPONENTS OF SENSORY TRANSDUCTION SYSTEM"/>
    <property type="match status" value="1"/>
</dbReference>
<dbReference type="SUPFAM" id="SSF55781">
    <property type="entry name" value="GAF domain-like"/>
    <property type="match status" value="1"/>
</dbReference>
<dbReference type="Gene3D" id="3.30.70.270">
    <property type="match status" value="1"/>
</dbReference>
<dbReference type="InterPro" id="IPR050469">
    <property type="entry name" value="Diguanylate_Cyclase"/>
</dbReference>
<name>A0ABT3YJD0_9HYPH</name>
<dbReference type="Proteomes" id="UP001081283">
    <property type="component" value="Unassembled WGS sequence"/>
</dbReference>
<organism evidence="4 5">
    <name type="scientific">Hoeflea ulvae</name>
    <dbReference type="NCBI Taxonomy" id="2983764"/>
    <lineage>
        <taxon>Bacteria</taxon>
        <taxon>Pseudomonadati</taxon>
        <taxon>Pseudomonadota</taxon>
        <taxon>Alphaproteobacteria</taxon>
        <taxon>Hyphomicrobiales</taxon>
        <taxon>Rhizobiaceae</taxon>
        <taxon>Hoeflea</taxon>
    </lineage>
</organism>
<dbReference type="Pfam" id="PF00990">
    <property type="entry name" value="GGDEF"/>
    <property type="match status" value="1"/>
</dbReference>
<evidence type="ECO:0000259" key="3">
    <source>
        <dbReference type="PROSITE" id="PS50887"/>
    </source>
</evidence>
<dbReference type="NCBIfam" id="TIGR00254">
    <property type="entry name" value="GGDEF"/>
    <property type="match status" value="1"/>
</dbReference>
<dbReference type="RefSeq" id="WP_267613863.1">
    <property type="nucleotide sequence ID" value="NZ_JAOVZQ010000001.1"/>
</dbReference>
<accession>A0ABT3YJD0</accession>
<dbReference type="EMBL" id="JAOVZQ010000001">
    <property type="protein sequence ID" value="MCY0096009.1"/>
    <property type="molecule type" value="Genomic_DNA"/>
</dbReference>